<evidence type="ECO:0000313" key="3">
    <source>
        <dbReference type="Proteomes" id="UP001305702"/>
    </source>
</evidence>
<keyword evidence="3" id="KW-1185">Reference proteome</keyword>
<keyword evidence="1" id="KW-0732">Signal</keyword>
<dbReference type="AlphaFoldDB" id="A0AA96LFX2"/>
<evidence type="ECO:0000256" key="1">
    <source>
        <dbReference type="SAM" id="SignalP"/>
    </source>
</evidence>
<dbReference type="PROSITE" id="PS51257">
    <property type="entry name" value="PROKAR_LIPOPROTEIN"/>
    <property type="match status" value="1"/>
</dbReference>
<dbReference type="Proteomes" id="UP001305702">
    <property type="component" value="Chromosome"/>
</dbReference>
<feature type="chain" id="PRO_5041693612" description="DUF4363 domain-containing protein" evidence="1">
    <location>
        <begin position="19"/>
        <end position="118"/>
    </location>
</feature>
<dbReference type="EMBL" id="CP130318">
    <property type="protein sequence ID" value="WNQ11266.1"/>
    <property type="molecule type" value="Genomic_DNA"/>
</dbReference>
<evidence type="ECO:0000313" key="2">
    <source>
        <dbReference type="EMBL" id="WNQ11266.1"/>
    </source>
</evidence>
<name>A0AA96LFX2_9BACL</name>
<dbReference type="KEGG" id="paun:MJA45_27325"/>
<protein>
    <recommendedName>
        <fullName evidence="4">DUF4363 domain-containing protein</fullName>
    </recommendedName>
</protein>
<dbReference type="RefSeq" id="WP_315605042.1">
    <property type="nucleotide sequence ID" value="NZ_CP130318.1"/>
</dbReference>
<sequence>MKLAKVFLSLMAVVLVLAACSSKSGSTKDGAKKMQDTLVQMQKNVDAGDTAQIKKNAEELEETWEGFEDDVKKNQADVYGKVEDPLGAIQTGAKQSKPDPAVMKDQITKLNEALKLVK</sequence>
<accession>A0AA96LFX2</accession>
<proteinExistence type="predicted"/>
<reference evidence="2 3" key="1">
    <citation type="submission" date="2022-02" db="EMBL/GenBank/DDBJ databases">
        <title>Paenibacillus sp. MBLB1776 Whole Genome Shotgun Sequencing.</title>
        <authorList>
            <person name="Hwang C.Y."/>
            <person name="Cho E.-S."/>
            <person name="Seo M.-J."/>
        </authorList>
    </citation>
    <scope>NUCLEOTIDE SEQUENCE [LARGE SCALE GENOMIC DNA]</scope>
    <source>
        <strain evidence="2 3">MBLB1776</strain>
    </source>
</reference>
<organism evidence="2 3">
    <name type="scientific">Paenibacillus aurantius</name>
    <dbReference type="NCBI Taxonomy" id="2918900"/>
    <lineage>
        <taxon>Bacteria</taxon>
        <taxon>Bacillati</taxon>
        <taxon>Bacillota</taxon>
        <taxon>Bacilli</taxon>
        <taxon>Bacillales</taxon>
        <taxon>Paenibacillaceae</taxon>
        <taxon>Paenibacillus</taxon>
    </lineage>
</organism>
<feature type="signal peptide" evidence="1">
    <location>
        <begin position="1"/>
        <end position="18"/>
    </location>
</feature>
<gene>
    <name evidence="2" type="ORF">MJA45_27325</name>
</gene>
<evidence type="ECO:0008006" key="4">
    <source>
        <dbReference type="Google" id="ProtNLM"/>
    </source>
</evidence>